<feature type="signal peptide" evidence="1">
    <location>
        <begin position="1"/>
        <end position="21"/>
    </location>
</feature>
<sequence length="262" mass="28150">MKAGYLTASLCMAGVCLPALAAGQGTDAAQANNPLANMTAFNMQNYYIGDVSGTDKDASQFWLRYATPFLLGDSPWLLRASLPVNTYPVPTSGGHKTGMGDLNLFASWLIDTGNPSLSFGFGPQVTLPTATDDAVGSGKTSAGLVNVLFNASNPKFQYGYLASWLHSIAGEGDRADVDVATFQPFMFYQLGGGTYLRSAPIWLYNVHNDNYSMPLGLGIGQVIKHQKTVYNFFVEPQGSVADHGPGQPRWQIFAGLNLQFLD</sequence>
<organism evidence="2 3">
    <name type="scientific">Klebsiella aerogenes</name>
    <name type="common">Enterobacter aerogenes</name>
    <dbReference type="NCBI Taxonomy" id="548"/>
    <lineage>
        <taxon>Bacteria</taxon>
        <taxon>Pseudomonadati</taxon>
        <taxon>Pseudomonadota</taxon>
        <taxon>Gammaproteobacteria</taxon>
        <taxon>Enterobacterales</taxon>
        <taxon>Enterobacteriaceae</taxon>
        <taxon>Klebsiella/Raoultella group</taxon>
        <taxon>Klebsiella</taxon>
    </lineage>
</organism>
<dbReference type="EMBL" id="CP055905">
    <property type="protein sequence ID" value="QMR43189.1"/>
    <property type="molecule type" value="Genomic_DNA"/>
</dbReference>
<evidence type="ECO:0000313" key="3">
    <source>
        <dbReference type="Proteomes" id="UP000514462"/>
    </source>
</evidence>
<keyword evidence="1" id="KW-0732">Signal</keyword>
<name>A0AAP9U835_KLEAE</name>
<dbReference type="AlphaFoldDB" id="A0AAP9U835"/>
<dbReference type="Proteomes" id="UP000514462">
    <property type="component" value="Plasmid pRHBSTW-00938_2"/>
</dbReference>
<evidence type="ECO:0008006" key="4">
    <source>
        <dbReference type="Google" id="ProtNLM"/>
    </source>
</evidence>
<evidence type="ECO:0000313" key="2">
    <source>
        <dbReference type="EMBL" id="QMR43189.1"/>
    </source>
</evidence>
<protein>
    <recommendedName>
        <fullName evidence="4">Neuromedin U</fullName>
    </recommendedName>
</protein>
<keyword evidence="2" id="KW-0614">Plasmid</keyword>
<reference evidence="3" key="1">
    <citation type="submission" date="2020-06" db="EMBL/GenBank/DDBJ databases">
        <title>REHAB project genomes.</title>
        <authorList>
            <person name="Shaw L.P."/>
        </authorList>
    </citation>
    <scope>NUCLEOTIDE SEQUENCE [LARGE SCALE GENOMIC DNA]</scope>
    <source>
        <strain evidence="3">RHBSTW-00938</strain>
        <plasmid evidence="3">prhbstw-00938_2</plasmid>
    </source>
</reference>
<accession>A0AAP9U835</accession>
<feature type="chain" id="PRO_5042978400" description="Neuromedin U" evidence="1">
    <location>
        <begin position="22"/>
        <end position="262"/>
    </location>
</feature>
<evidence type="ECO:0000256" key="1">
    <source>
        <dbReference type="SAM" id="SignalP"/>
    </source>
</evidence>
<geneLocation type="plasmid" evidence="3">
    <name>prhbstw-00938_2</name>
</geneLocation>
<proteinExistence type="predicted"/>
<gene>
    <name evidence="2" type="ORF">HV331_25145</name>
</gene>